<organism evidence="1 2">
    <name type="scientific">Candidatus Iainarchaeum sp</name>
    <dbReference type="NCBI Taxonomy" id="3101447"/>
    <lineage>
        <taxon>Archaea</taxon>
        <taxon>Candidatus Iainarchaeota</taxon>
        <taxon>Candidatus Iainarchaeia</taxon>
        <taxon>Candidatus Iainarchaeales</taxon>
        <taxon>Candidatus Iainarchaeaceae</taxon>
        <taxon>Candidatus Iainarchaeum</taxon>
    </lineage>
</organism>
<protein>
    <submittedName>
        <fullName evidence="1">Uncharacterized protein</fullName>
    </submittedName>
</protein>
<dbReference type="EMBL" id="JAGVWD010000045">
    <property type="protein sequence ID" value="MBS3057598.1"/>
    <property type="molecule type" value="Genomic_DNA"/>
</dbReference>
<reference evidence="1" key="2">
    <citation type="submission" date="2021-05" db="EMBL/GenBank/DDBJ databases">
        <title>Protein family content uncovers lineage relationships and bacterial pathway maintenance mechanisms in DPANN archaea.</title>
        <authorList>
            <person name="Castelle C.J."/>
            <person name="Meheust R."/>
            <person name="Jaffe A.L."/>
            <person name="Seitz K."/>
            <person name="Gong X."/>
            <person name="Baker B.J."/>
            <person name="Banfield J.F."/>
        </authorList>
    </citation>
    <scope>NUCLEOTIDE SEQUENCE</scope>
    <source>
        <strain evidence="1">RIFCSPHIGHO2_01_FULL_AR10_44_11</strain>
    </source>
</reference>
<gene>
    <name evidence="1" type="ORF">J4415_03125</name>
</gene>
<sequence length="333" mass="37852">MPRPGINALPETKQEIAEAWLEKLFFKHGFALSETHSQKAPLAESQHRGFHSKDALMEVNFSEVWPLLITKSFFNLGFETLNCACCAPENLQVGNLLPNSLVNMKFLVHANYFESISENFASNYHLSNPNRDSRIARMQEFCLQTIPVGPTIKGAEMQIPLHDAKQLQNEKSAQIMPSGHELLWGCRKKESFLSFEISGLHRKIAELEALIAEIEKRHSEKFGLNCFAELEKNEKYNYALQRLSCLKALFTYLPLHLRCRGSRFYSETIADSLQAIEKSVMLGFREFTSAQGIMCFAFRNKAFIEGKEALALAKGFSVLASLPEPSIRKRHDF</sequence>
<dbReference type="Proteomes" id="UP000677687">
    <property type="component" value="Unassembled WGS sequence"/>
</dbReference>
<reference evidence="1" key="1">
    <citation type="submission" date="2021-03" db="EMBL/GenBank/DDBJ databases">
        <authorList>
            <person name="Jaffe A."/>
        </authorList>
    </citation>
    <scope>NUCLEOTIDE SEQUENCE</scope>
    <source>
        <strain evidence="1">RIFCSPHIGHO2_01_FULL_AR10_44_11</strain>
    </source>
</reference>
<evidence type="ECO:0000313" key="1">
    <source>
        <dbReference type="EMBL" id="MBS3057598.1"/>
    </source>
</evidence>
<evidence type="ECO:0000313" key="2">
    <source>
        <dbReference type="Proteomes" id="UP000677687"/>
    </source>
</evidence>
<proteinExistence type="predicted"/>
<accession>A0A8T4KR58</accession>
<dbReference type="AlphaFoldDB" id="A0A8T4KR58"/>
<name>A0A8T4KR58_9ARCH</name>
<comment type="caution">
    <text evidence="1">The sequence shown here is derived from an EMBL/GenBank/DDBJ whole genome shotgun (WGS) entry which is preliminary data.</text>
</comment>